<evidence type="ECO:0000313" key="1">
    <source>
        <dbReference type="EMBL" id="KAF0692688.1"/>
    </source>
</evidence>
<dbReference type="AlphaFoldDB" id="A0A485L595"/>
<dbReference type="OrthoDB" id="72677at2759"/>
<organism evidence="2 3">
    <name type="scientific">Aphanomyces stellatus</name>
    <dbReference type="NCBI Taxonomy" id="120398"/>
    <lineage>
        <taxon>Eukaryota</taxon>
        <taxon>Sar</taxon>
        <taxon>Stramenopiles</taxon>
        <taxon>Oomycota</taxon>
        <taxon>Saprolegniomycetes</taxon>
        <taxon>Saprolegniales</taxon>
        <taxon>Verrucalvaceae</taxon>
        <taxon>Aphanomyces</taxon>
    </lineage>
</organism>
<dbReference type="EMBL" id="VJMH01005856">
    <property type="protein sequence ID" value="KAF0692688.1"/>
    <property type="molecule type" value="Genomic_DNA"/>
</dbReference>
<keyword evidence="3" id="KW-1185">Reference proteome</keyword>
<reference evidence="2 3" key="1">
    <citation type="submission" date="2019-03" db="EMBL/GenBank/DDBJ databases">
        <authorList>
            <person name="Gaulin E."/>
            <person name="Dumas B."/>
        </authorList>
    </citation>
    <scope>NUCLEOTIDE SEQUENCE [LARGE SCALE GENOMIC DNA]</scope>
    <source>
        <strain evidence="2">CBS 568.67</strain>
    </source>
</reference>
<reference evidence="1" key="2">
    <citation type="submission" date="2019-06" db="EMBL/GenBank/DDBJ databases">
        <title>Genomics analysis of Aphanomyces spp. identifies a new class of oomycete effector associated with host adaptation.</title>
        <authorList>
            <person name="Gaulin E."/>
        </authorList>
    </citation>
    <scope>NUCLEOTIDE SEQUENCE</scope>
    <source>
        <strain evidence="1">CBS 578.67</strain>
    </source>
</reference>
<evidence type="ECO:0000313" key="3">
    <source>
        <dbReference type="Proteomes" id="UP000332933"/>
    </source>
</evidence>
<dbReference type="SUPFAM" id="SSF111469">
    <property type="entry name" value="Geminin coiled-coil domain"/>
    <property type="match status" value="1"/>
</dbReference>
<accession>A0A485L595</accession>
<dbReference type="Proteomes" id="UP000332933">
    <property type="component" value="Unassembled WGS sequence"/>
</dbReference>
<gene>
    <name evidence="2" type="primary">Aste57867_16241</name>
    <name evidence="1" type="ORF">As57867_016184</name>
    <name evidence="2" type="ORF">ASTE57867_16241</name>
</gene>
<evidence type="ECO:0000313" key="2">
    <source>
        <dbReference type="EMBL" id="VFT93019.1"/>
    </source>
</evidence>
<dbReference type="EMBL" id="CAADRA010005877">
    <property type="protein sequence ID" value="VFT93019.1"/>
    <property type="molecule type" value="Genomic_DNA"/>
</dbReference>
<sequence>MRTSCSLMDIESLEFLKDLHFIATCFDTKTAKNDDEGNDPHTVEASTRNQHDIAKLKAELVDLKAQIHALEVNPSRKMTYWERVAKFEQLAVHKARKENEQLHDATKENADFIVELEGHLKKKQRMLCHADNPCRDESLACWLPEVPPNGDRTCRVRAMHAIVDREYRRMHSVFLRHGLLGHTNNVFRTQLVPQPSGEIYFTVVEHGVLAAPFRTVGAAAWRIFSGGGPPGGSSLLDGLSMSCDPIDDHLVYHRIVNTRHAIPCHANLVHKYFTTSTRDAIVSRSVLMDPTRPSAPGALVEDFTAWIEVEAMPGGESSLLTLVLRINLGHDAAPDEMGQVSARLERVSLAQLPPVDGSLAPVASSEEFTSAPPTSTLSHMHIVLERSMRLEAPFKHAINAVIDEYSAEHCTDRSNSP</sequence>
<proteinExistence type="predicted"/>
<name>A0A485L595_9STRA</name>
<protein>
    <submittedName>
        <fullName evidence="2">Aste57867_16241 protein</fullName>
    </submittedName>
</protein>